<gene>
    <name evidence="1" type="ORF">EAE32_08335</name>
</gene>
<name>A0A3L9L0L0_9MICC</name>
<proteinExistence type="predicted"/>
<dbReference type="InterPro" id="IPR017517">
    <property type="entry name" value="Maleyloyr_isom"/>
</dbReference>
<comment type="caution">
    <text evidence="1">The sequence shown here is derived from an EMBL/GenBank/DDBJ whole genome shotgun (WGS) entry which is preliminary data.</text>
</comment>
<dbReference type="AlphaFoldDB" id="A0A3L9L0L0"/>
<dbReference type="Proteomes" id="UP000277871">
    <property type="component" value="Unassembled WGS sequence"/>
</dbReference>
<dbReference type="EMBL" id="RDEX01000002">
    <property type="protein sequence ID" value="RLY92165.1"/>
    <property type="molecule type" value="Genomic_DNA"/>
</dbReference>
<organism evidence="1 2">
    <name type="scientific">Kocuria tytonicola</name>
    <dbReference type="NCBI Taxonomy" id="2055946"/>
    <lineage>
        <taxon>Bacteria</taxon>
        <taxon>Bacillati</taxon>
        <taxon>Actinomycetota</taxon>
        <taxon>Actinomycetes</taxon>
        <taxon>Micrococcales</taxon>
        <taxon>Micrococcaceae</taxon>
        <taxon>Kocuria</taxon>
    </lineage>
</organism>
<dbReference type="SUPFAM" id="SSF109854">
    <property type="entry name" value="DinB/YfiT-like putative metalloenzymes"/>
    <property type="match status" value="1"/>
</dbReference>
<sequence length="204" mass="23180">MDVLVTNFANVERRHLAALLRRVGPEAPTLCEGWNTRDLAVHLAIRDARPDAVPGTFAPRIPVLGSHAKTVDARYRQLPWDELVNLVERPPLHSPGRWSPLDKRMNTGEFFVHHEDVRRAQPQWHPRQLLNDEQKALWSMISFGAPLMLRRENEAVVLLAAGFGSVRGGKKNARRVKIVRGEPSELLLWAFGRQEQADVEISQE</sequence>
<dbReference type="InterPro" id="IPR017519">
    <property type="entry name" value="CHP03085"/>
</dbReference>
<keyword evidence="2" id="KW-1185">Reference proteome</keyword>
<evidence type="ECO:0000313" key="2">
    <source>
        <dbReference type="Proteomes" id="UP000277871"/>
    </source>
</evidence>
<dbReference type="NCBIfam" id="TIGR03083">
    <property type="entry name" value="maleylpyruvate isomerase family mycothiol-dependent enzyme"/>
    <property type="match status" value="1"/>
</dbReference>
<dbReference type="NCBIfam" id="TIGR03085">
    <property type="entry name" value="TIGR03085 family metal-binding protein"/>
    <property type="match status" value="1"/>
</dbReference>
<evidence type="ECO:0000313" key="1">
    <source>
        <dbReference type="EMBL" id="RLY92165.1"/>
    </source>
</evidence>
<protein>
    <submittedName>
        <fullName evidence="1">TIGR03085 family protein</fullName>
    </submittedName>
</protein>
<dbReference type="InterPro" id="IPR034660">
    <property type="entry name" value="DinB/YfiT-like"/>
</dbReference>
<reference evidence="1 2" key="1">
    <citation type="submission" date="2018-10" db="EMBL/GenBank/DDBJ databases">
        <title>Kocuria tytonicola, new bacteria from the preen glands of American barn owls (Tyto furcata).</title>
        <authorList>
            <person name="Braun M.S."/>
            <person name="Wang E."/>
            <person name="Zimmermann S."/>
            <person name="Boutin S."/>
            <person name="Wagner H."/>
            <person name="Wink M."/>
        </authorList>
    </citation>
    <scope>NUCLEOTIDE SEQUENCE [LARGE SCALE GENOMIC DNA]</scope>
    <source>
        <strain evidence="1 2">473</strain>
    </source>
</reference>
<accession>A0A3L9L0L0</accession>
<dbReference type="OrthoDB" id="3268903at2"/>